<evidence type="ECO:0000313" key="3">
    <source>
        <dbReference type="EMBL" id="OLU38387.1"/>
    </source>
</evidence>
<comment type="caution">
    <text evidence="3">The sequence shown here is derived from an EMBL/GenBank/DDBJ whole genome shotgun (WGS) entry which is preliminary data.</text>
</comment>
<protein>
    <recommendedName>
        <fullName evidence="2">Lipocalin-like domain-containing protein</fullName>
    </recommendedName>
</protein>
<evidence type="ECO:0000256" key="1">
    <source>
        <dbReference type="SAM" id="Coils"/>
    </source>
</evidence>
<evidence type="ECO:0000259" key="2">
    <source>
        <dbReference type="Pfam" id="PF13648"/>
    </source>
</evidence>
<proteinExistence type="predicted"/>
<keyword evidence="4" id="KW-1185">Reference proteome</keyword>
<dbReference type="InterPro" id="IPR024311">
    <property type="entry name" value="Lipocalin-like"/>
</dbReference>
<dbReference type="Proteomes" id="UP000186341">
    <property type="component" value="Unassembled WGS sequence"/>
</dbReference>
<reference evidence="3 4" key="1">
    <citation type="submission" date="2016-11" db="EMBL/GenBank/DDBJ databases">
        <title>Description of two novel members of the family Erysipelotrichaceae: Ileibacterium lipovorans gen. nov., sp. nov. and Dubosiella newyorkensis, gen. nov., sp. nov.</title>
        <authorList>
            <person name="Cox L.M."/>
            <person name="Sohn J."/>
            <person name="Tyrrell K.L."/>
            <person name="Citron D.M."/>
            <person name="Lawson P.A."/>
            <person name="Patel N.B."/>
            <person name="Iizumi T."/>
            <person name="Perez-Perez G.I."/>
            <person name="Goldstein E.J."/>
            <person name="Blaser M.J."/>
        </authorList>
    </citation>
    <scope>NUCLEOTIDE SEQUENCE [LARGE SCALE GENOMIC DNA]</scope>
    <source>
        <strain evidence="3 4">NYU-BL-A3</strain>
    </source>
</reference>
<name>A0A1U7NEU7_9FIRM</name>
<dbReference type="Pfam" id="PF13648">
    <property type="entry name" value="Lipocalin_4"/>
    <property type="match status" value="1"/>
</dbReference>
<dbReference type="EMBL" id="MPJW01000167">
    <property type="protein sequence ID" value="OLU38387.1"/>
    <property type="molecule type" value="Genomic_DNA"/>
</dbReference>
<sequence length="258" mass="30040">MGGLTVNNNDINTWKELLQDLSDTVEQNKVIIREIKEEVELQKQRNKKEVQALSDEIAAQLADLESLLKELDQTELFTLPSDLKTRDSFIATLTSQLDKSRNLVNYSSSLLDSQTTPESTIEKIKVGTRRNKERVHNYLPKLFRQEHILGNWVHRFNENQFTCQSFWDDDTFKEYDFDHGKLVEEREGTYSIDQDKVSLRYQDGTKMDYTVTGFSDETISYQINKSKMDFDYMPEATLNQFLDEDSVITADYSLKAES</sequence>
<organism evidence="3 4">
    <name type="scientific">Ileibacterium valens</name>
    <dbReference type="NCBI Taxonomy" id="1862668"/>
    <lineage>
        <taxon>Bacteria</taxon>
        <taxon>Bacillati</taxon>
        <taxon>Bacillota</taxon>
        <taxon>Erysipelotrichia</taxon>
        <taxon>Erysipelotrichales</taxon>
        <taxon>Erysipelotrichaceae</taxon>
        <taxon>Ileibacterium</taxon>
    </lineage>
</organism>
<feature type="domain" description="Lipocalin-like" evidence="2">
    <location>
        <begin position="165"/>
        <end position="220"/>
    </location>
</feature>
<feature type="coiled-coil region" evidence="1">
    <location>
        <begin position="18"/>
        <end position="74"/>
    </location>
</feature>
<evidence type="ECO:0000313" key="4">
    <source>
        <dbReference type="Proteomes" id="UP000186341"/>
    </source>
</evidence>
<keyword evidence="1" id="KW-0175">Coiled coil</keyword>
<accession>A0A1U7NEU7</accession>
<gene>
    <name evidence="3" type="ORF">BO222_08500</name>
</gene>
<dbReference type="AlphaFoldDB" id="A0A1U7NEU7"/>